<name>M7SC11_EUTLA</name>
<feature type="transmembrane region" description="Helical" evidence="5">
    <location>
        <begin position="330"/>
        <end position="353"/>
    </location>
</feature>
<dbReference type="AlphaFoldDB" id="M7SC11"/>
<reference evidence="9" key="1">
    <citation type="journal article" date="2013" name="Genome Announc.">
        <title>Draft genome sequence of the grapevine dieback fungus Eutypa lata UCR-EL1.</title>
        <authorList>
            <person name="Blanco-Ulate B."/>
            <person name="Rolshausen P.E."/>
            <person name="Cantu D."/>
        </authorList>
    </citation>
    <scope>NUCLEOTIDE SEQUENCE [LARGE SCALE GENOMIC DNA]</scope>
    <source>
        <strain evidence="9">UCR-EL1</strain>
    </source>
</reference>
<keyword evidence="4 5" id="KW-0472">Membrane</keyword>
<dbReference type="GO" id="GO:0005254">
    <property type="term" value="F:chloride channel activity"/>
    <property type="evidence" value="ECO:0007669"/>
    <property type="project" value="TreeGrafter"/>
</dbReference>
<feature type="domain" description="Anoctamin alpha-beta plait" evidence="7">
    <location>
        <begin position="22"/>
        <end position="147"/>
    </location>
</feature>
<dbReference type="eggNOG" id="KOG2513">
    <property type="taxonomic scope" value="Eukaryota"/>
</dbReference>
<dbReference type="InterPro" id="IPR049456">
    <property type="entry name" value="Anoctamin_N_fung"/>
</dbReference>
<feature type="transmembrane region" description="Helical" evidence="5">
    <location>
        <begin position="440"/>
        <end position="460"/>
    </location>
</feature>
<dbReference type="OMA" id="YNGPLKT"/>
<dbReference type="InterPro" id="IPR049452">
    <property type="entry name" value="Anoctamin_TM"/>
</dbReference>
<dbReference type="Proteomes" id="UP000012174">
    <property type="component" value="Unassembled WGS sequence"/>
</dbReference>
<dbReference type="STRING" id="1287681.M7SC11"/>
<evidence type="ECO:0000256" key="2">
    <source>
        <dbReference type="ARBA" id="ARBA00022692"/>
    </source>
</evidence>
<evidence type="ECO:0000259" key="7">
    <source>
        <dbReference type="Pfam" id="PF20877"/>
    </source>
</evidence>
<feature type="domain" description="Anoctamin transmembrane" evidence="6">
    <location>
        <begin position="180"/>
        <end position="645"/>
    </location>
</feature>
<feature type="transmembrane region" description="Helical" evidence="5">
    <location>
        <begin position="602"/>
        <end position="623"/>
    </location>
</feature>
<gene>
    <name evidence="8" type="ORF">UCREL1_11376</name>
</gene>
<evidence type="ECO:0000256" key="5">
    <source>
        <dbReference type="SAM" id="Phobius"/>
    </source>
</evidence>
<dbReference type="Pfam" id="PF04547">
    <property type="entry name" value="Anoctamin"/>
    <property type="match status" value="1"/>
</dbReference>
<keyword evidence="9" id="KW-1185">Reference proteome</keyword>
<feature type="transmembrane region" description="Helical" evidence="5">
    <location>
        <begin position="188"/>
        <end position="215"/>
    </location>
</feature>
<proteinExistence type="predicted"/>
<protein>
    <submittedName>
        <fullName evidence="8">Putative plasma membrane channel protein</fullName>
    </submittedName>
</protein>
<evidence type="ECO:0000313" key="9">
    <source>
        <dbReference type="Proteomes" id="UP000012174"/>
    </source>
</evidence>
<dbReference type="InterPro" id="IPR007632">
    <property type="entry name" value="Anoctamin"/>
</dbReference>
<feature type="transmembrane region" description="Helical" evidence="5">
    <location>
        <begin position="221"/>
        <end position="238"/>
    </location>
</feature>
<dbReference type="PANTHER" id="PTHR12308:SF73">
    <property type="entry name" value="ANOCTAMIN"/>
    <property type="match status" value="1"/>
</dbReference>
<dbReference type="OrthoDB" id="296386at2759"/>
<evidence type="ECO:0000256" key="4">
    <source>
        <dbReference type="ARBA" id="ARBA00023136"/>
    </source>
</evidence>
<sequence>MSSLRSLYAKDGNRPEFQTNMNVDYVIHYKIPPESRTEAEANFTELIEALTKIGLATEVRNGADSSLLVFVKVASEKYLATQIYRERVQDWLYGVRATSPEKDVDKAFQDEPVTDAERLRLVYLLITKPKNDGGAGITPTVGQWKDVASIFPLHNHAFNRQWIKQWSSKYILDEKDLHHIRDKFGESVAFYFAFVQSYFSFLLFHAAFGFGAWIIFGQYSFFYAFMNSLWTVVFFEWWKKKEVDLAVQWGVRGVSRIQHPRTQFKWDHEAADPVTGEPVKIYSPTKRLKSQLLQIPFAFACLVVLGAIYLFCFSIEIFLSEVYNGPLKSYLVFTPTIILTGVLPVLSTILGNIAEKLTEAENYRTNDAHHAALVQKLFFINFLTSYIPLFLTAFVYMPFGNLLVPYLDIFRITAEKFSNDKAITTESFQINPDRLKKQTIYFTVTAQIVNLALEVIVPYVKRKAFKEVQSKISQKDATGKTSVADVPEEHAFLERVRNEAELDVYDVTTDYREMIVQFGYLSLFSVVWPLTPVSFLVNNWVELRSDAMKIAVSSQRPIPWRADSIGPWLNSLGFLSWLGSIVSSAIVFLFSNGAHGPDGEPWNISAWGLLFSILCSEHIYLALQYAVRHILSHFDSPGLQKERAERFSMRKQLLEESLGPDVTDRPVPPTVQSGEKITREALENEARRMSVSGAVGSPEYAFWQRQQGMDETIQIGRKLITQTALGNKTAKS</sequence>
<dbReference type="KEGG" id="ela:UCREL1_11376"/>
<feature type="transmembrane region" description="Helical" evidence="5">
    <location>
        <begin position="295"/>
        <end position="318"/>
    </location>
</feature>
<evidence type="ECO:0000313" key="8">
    <source>
        <dbReference type="EMBL" id="EMR61687.1"/>
    </source>
</evidence>
<dbReference type="HOGENOM" id="CLU_010867_0_0_1"/>
<evidence type="ECO:0000256" key="1">
    <source>
        <dbReference type="ARBA" id="ARBA00004141"/>
    </source>
</evidence>
<keyword evidence="3 5" id="KW-1133">Transmembrane helix</keyword>
<accession>M7SC11</accession>
<keyword evidence="2 5" id="KW-0812">Transmembrane</keyword>
<organism evidence="8 9">
    <name type="scientific">Eutypa lata (strain UCR-EL1)</name>
    <name type="common">Grapevine dieback disease fungus</name>
    <name type="synonym">Eutypa armeniacae</name>
    <dbReference type="NCBI Taxonomy" id="1287681"/>
    <lineage>
        <taxon>Eukaryota</taxon>
        <taxon>Fungi</taxon>
        <taxon>Dikarya</taxon>
        <taxon>Ascomycota</taxon>
        <taxon>Pezizomycotina</taxon>
        <taxon>Sordariomycetes</taxon>
        <taxon>Xylariomycetidae</taxon>
        <taxon>Xylariales</taxon>
        <taxon>Diatrypaceae</taxon>
        <taxon>Eutypa</taxon>
    </lineage>
</organism>
<dbReference type="GO" id="GO:0032541">
    <property type="term" value="C:cortical endoplasmic reticulum"/>
    <property type="evidence" value="ECO:0007669"/>
    <property type="project" value="TreeGrafter"/>
</dbReference>
<dbReference type="PANTHER" id="PTHR12308">
    <property type="entry name" value="ANOCTAMIN"/>
    <property type="match status" value="1"/>
</dbReference>
<evidence type="ECO:0000256" key="3">
    <source>
        <dbReference type="ARBA" id="ARBA00022989"/>
    </source>
</evidence>
<dbReference type="GO" id="GO:0016020">
    <property type="term" value="C:membrane"/>
    <property type="evidence" value="ECO:0007669"/>
    <property type="project" value="UniProtKB-SubCell"/>
</dbReference>
<dbReference type="Pfam" id="PF20877">
    <property type="entry name" value="Anoctamin_N"/>
    <property type="match status" value="1"/>
</dbReference>
<dbReference type="EMBL" id="KB707568">
    <property type="protein sequence ID" value="EMR61687.1"/>
    <property type="molecule type" value="Genomic_DNA"/>
</dbReference>
<comment type="subcellular location">
    <subcellularLocation>
        <location evidence="1">Membrane</location>
        <topology evidence="1">Multi-pass membrane protein</topology>
    </subcellularLocation>
</comment>
<evidence type="ECO:0000259" key="6">
    <source>
        <dbReference type="Pfam" id="PF04547"/>
    </source>
</evidence>
<feature type="transmembrane region" description="Helical" evidence="5">
    <location>
        <begin position="568"/>
        <end position="590"/>
    </location>
</feature>
<feature type="transmembrane region" description="Helical" evidence="5">
    <location>
        <begin position="373"/>
        <end position="397"/>
    </location>
</feature>